<dbReference type="PATRIC" id="fig|1449351.3.peg.2312"/>
<dbReference type="Gene3D" id="2.40.50.100">
    <property type="match status" value="1"/>
</dbReference>
<evidence type="ECO:0000256" key="2">
    <source>
        <dbReference type="ARBA" id="ARBA00022692"/>
    </source>
</evidence>
<dbReference type="GO" id="GO:0016020">
    <property type="term" value="C:membrane"/>
    <property type="evidence" value="ECO:0007669"/>
    <property type="project" value="UniProtKB-SubCell"/>
</dbReference>
<evidence type="ECO:0000256" key="3">
    <source>
        <dbReference type="ARBA" id="ARBA00022989"/>
    </source>
</evidence>
<keyword evidence="10" id="KW-1185">Reference proteome</keyword>
<feature type="domain" description="Multidrug resistance protein MdtA-like barrel-sandwich hybrid" evidence="7">
    <location>
        <begin position="70"/>
        <end position="270"/>
    </location>
</feature>
<evidence type="ECO:0000313" key="10">
    <source>
        <dbReference type="Proteomes" id="UP000023430"/>
    </source>
</evidence>
<accession>X7F9P3</accession>
<dbReference type="InterPro" id="IPR058982">
    <property type="entry name" value="Beta-barrel_AprE"/>
</dbReference>
<sequence length="391" mass="43040">MSSSPDIFDPTHVDGSYRRQTLARSRLVIQIVVLSVAAAIGWAAVAQVNEVTRGDGTVIPARRMQSIQSLEGGILSELLVREGDIVDPGQVVARLDPTRSQSAFLAAQSQIVALTAEVARLEAEVLEHPDLDFGPTPNEAERTELRLFNARRTKLEASLQALESERATVAEQIAITAPLAEAGSVSRINLLQLQQKKAELDGKIGDARNAYVQDAYKDLAQRRAKLATLQEEVVQKQDELQRTDVRSPVEGRVNNIAITTLGGVVQPGEPIMEITPIDDQLVIETKVLPRDVAFIAPGMPASVKITAYDFSTYGDLRGTVLQISEDTVEEETRQGPQDFYRVMVGTERNFLERFGQKYSIRPGMVAQVDIESGKRSVLSYLTRPLLNARLW</sequence>
<dbReference type="EMBL" id="JAME01000015">
    <property type="protein sequence ID" value="ETX28836.1"/>
    <property type="molecule type" value="Genomic_DNA"/>
</dbReference>
<dbReference type="Pfam" id="PF26002">
    <property type="entry name" value="Beta-barrel_AprE"/>
    <property type="match status" value="1"/>
</dbReference>
<dbReference type="InterPro" id="IPR058625">
    <property type="entry name" value="MdtA-like_BSH"/>
</dbReference>
<name>X7F9P3_9RHOB</name>
<keyword evidence="3 6" id="KW-1133">Transmembrane helix</keyword>
<reference evidence="9 10" key="1">
    <citation type="submission" date="2014-01" db="EMBL/GenBank/DDBJ databases">
        <title>Roseivivax isoporae LMG 25204 Genome Sequencing.</title>
        <authorList>
            <person name="Lai Q."/>
            <person name="Li G."/>
            <person name="Shao Z."/>
        </authorList>
    </citation>
    <scope>NUCLEOTIDE SEQUENCE [LARGE SCALE GENOMIC DNA]</scope>
    <source>
        <strain evidence="9 10">LMG 25204</strain>
    </source>
</reference>
<evidence type="ECO:0000259" key="8">
    <source>
        <dbReference type="Pfam" id="PF26002"/>
    </source>
</evidence>
<feature type="coiled-coil region" evidence="5">
    <location>
        <begin position="104"/>
        <end position="246"/>
    </location>
</feature>
<dbReference type="PRINTS" id="PR01490">
    <property type="entry name" value="RTXTOXIND"/>
</dbReference>
<dbReference type="eggNOG" id="COG0845">
    <property type="taxonomic scope" value="Bacteria"/>
</dbReference>
<keyword evidence="4 6" id="KW-0472">Membrane</keyword>
<evidence type="ECO:0000256" key="6">
    <source>
        <dbReference type="SAM" id="Phobius"/>
    </source>
</evidence>
<evidence type="ECO:0000256" key="5">
    <source>
        <dbReference type="SAM" id="Coils"/>
    </source>
</evidence>
<dbReference type="STRING" id="1449351.RISW2_04890"/>
<dbReference type="OrthoDB" id="9810980at2"/>
<organism evidence="9 10">
    <name type="scientific">Roseivivax isoporae LMG 25204</name>
    <dbReference type="NCBI Taxonomy" id="1449351"/>
    <lineage>
        <taxon>Bacteria</taxon>
        <taxon>Pseudomonadati</taxon>
        <taxon>Pseudomonadota</taxon>
        <taxon>Alphaproteobacteria</taxon>
        <taxon>Rhodobacterales</taxon>
        <taxon>Roseobacteraceae</taxon>
        <taxon>Roseivivax</taxon>
    </lineage>
</organism>
<dbReference type="Proteomes" id="UP000023430">
    <property type="component" value="Unassembled WGS sequence"/>
</dbReference>
<dbReference type="InterPro" id="IPR050739">
    <property type="entry name" value="MFP"/>
</dbReference>
<dbReference type="PANTHER" id="PTHR30386">
    <property type="entry name" value="MEMBRANE FUSION SUBUNIT OF EMRAB-TOLC MULTIDRUG EFFLUX PUMP"/>
    <property type="match status" value="1"/>
</dbReference>
<proteinExistence type="predicted"/>
<dbReference type="Pfam" id="PF25917">
    <property type="entry name" value="BSH_RND"/>
    <property type="match status" value="1"/>
</dbReference>
<feature type="transmembrane region" description="Helical" evidence="6">
    <location>
        <begin position="27"/>
        <end position="45"/>
    </location>
</feature>
<dbReference type="RefSeq" id="WP_084615354.1">
    <property type="nucleotide sequence ID" value="NZ_JAME01000015.1"/>
</dbReference>
<comment type="caution">
    <text evidence="9">The sequence shown here is derived from an EMBL/GenBank/DDBJ whole genome shotgun (WGS) entry which is preliminary data.</text>
</comment>
<feature type="domain" description="AprE-like beta-barrel" evidence="8">
    <location>
        <begin position="281"/>
        <end position="372"/>
    </location>
</feature>
<evidence type="ECO:0000256" key="1">
    <source>
        <dbReference type="ARBA" id="ARBA00004167"/>
    </source>
</evidence>
<evidence type="ECO:0000313" key="9">
    <source>
        <dbReference type="EMBL" id="ETX28836.1"/>
    </source>
</evidence>
<keyword evidence="2 6" id="KW-0812">Transmembrane</keyword>
<protein>
    <submittedName>
        <fullName evidence="9">Hemolysin D</fullName>
    </submittedName>
</protein>
<evidence type="ECO:0000259" key="7">
    <source>
        <dbReference type="Pfam" id="PF25917"/>
    </source>
</evidence>
<comment type="subcellular location">
    <subcellularLocation>
        <location evidence="1">Membrane</location>
        <topology evidence="1">Single-pass membrane protein</topology>
    </subcellularLocation>
</comment>
<dbReference type="PANTHER" id="PTHR30386:SF26">
    <property type="entry name" value="TRANSPORT PROTEIN COMB"/>
    <property type="match status" value="1"/>
</dbReference>
<evidence type="ECO:0000256" key="4">
    <source>
        <dbReference type="ARBA" id="ARBA00023136"/>
    </source>
</evidence>
<keyword evidence="5" id="KW-0175">Coiled coil</keyword>
<dbReference type="AlphaFoldDB" id="X7F9P3"/>
<dbReference type="Gene3D" id="2.40.30.170">
    <property type="match status" value="1"/>
</dbReference>
<gene>
    <name evidence="9" type="ORF">RISW2_04890</name>
</gene>